<sequence length="68" mass="7536">MVKLNSNLPSLLTVALPPFLLVETNITPLPKWTVATLPNLLLLHVNGVEKIITQPRNVINLVKGQHHI</sequence>
<evidence type="ECO:0000313" key="1">
    <source>
        <dbReference type="EMBL" id="CAA2968210.1"/>
    </source>
</evidence>
<dbReference type="AlphaFoldDB" id="A0A8S0QGX7"/>
<dbReference type="Gramene" id="OE9A111427T1">
    <property type="protein sequence ID" value="OE9A111427C1"/>
    <property type="gene ID" value="OE9A111427"/>
</dbReference>
<gene>
    <name evidence="1" type="ORF">OLEA9_A111427</name>
</gene>
<name>A0A8S0QGX7_OLEEU</name>
<dbReference type="EMBL" id="CACTIH010001900">
    <property type="protein sequence ID" value="CAA2968210.1"/>
    <property type="molecule type" value="Genomic_DNA"/>
</dbReference>
<evidence type="ECO:0000313" key="2">
    <source>
        <dbReference type="Proteomes" id="UP000594638"/>
    </source>
</evidence>
<keyword evidence="2" id="KW-1185">Reference proteome</keyword>
<organism evidence="1 2">
    <name type="scientific">Olea europaea subsp. europaea</name>
    <dbReference type="NCBI Taxonomy" id="158383"/>
    <lineage>
        <taxon>Eukaryota</taxon>
        <taxon>Viridiplantae</taxon>
        <taxon>Streptophyta</taxon>
        <taxon>Embryophyta</taxon>
        <taxon>Tracheophyta</taxon>
        <taxon>Spermatophyta</taxon>
        <taxon>Magnoliopsida</taxon>
        <taxon>eudicotyledons</taxon>
        <taxon>Gunneridae</taxon>
        <taxon>Pentapetalae</taxon>
        <taxon>asterids</taxon>
        <taxon>lamiids</taxon>
        <taxon>Lamiales</taxon>
        <taxon>Oleaceae</taxon>
        <taxon>Oleeae</taxon>
        <taxon>Olea</taxon>
    </lineage>
</organism>
<accession>A0A8S0QGX7</accession>
<dbReference type="Proteomes" id="UP000594638">
    <property type="component" value="Unassembled WGS sequence"/>
</dbReference>
<protein>
    <submittedName>
        <fullName evidence="1">Uncharacterized protein</fullName>
    </submittedName>
</protein>
<comment type="caution">
    <text evidence="1">The sequence shown here is derived from an EMBL/GenBank/DDBJ whole genome shotgun (WGS) entry which is preliminary data.</text>
</comment>
<reference evidence="1 2" key="1">
    <citation type="submission" date="2019-12" db="EMBL/GenBank/DDBJ databases">
        <authorList>
            <person name="Alioto T."/>
            <person name="Alioto T."/>
            <person name="Gomez Garrido J."/>
        </authorList>
    </citation>
    <scope>NUCLEOTIDE SEQUENCE [LARGE SCALE GENOMIC DNA]</scope>
</reference>
<proteinExistence type="predicted"/>